<keyword evidence="6" id="KW-1185">Reference proteome</keyword>
<proteinExistence type="predicted"/>
<dbReference type="AlphaFoldDB" id="A0A9D4JBF5"/>
<evidence type="ECO:0000313" key="6">
    <source>
        <dbReference type="Proteomes" id="UP000828390"/>
    </source>
</evidence>
<dbReference type="EMBL" id="JAIWYP010000006">
    <property type="protein sequence ID" value="KAH3803449.1"/>
    <property type="molecule type" value="Genomic_DNA"/>
</dbReference>
<feature type="domain" description="CUB" evidence="4">
    <location>
        <begin position="21"/>
        <end position="92"/>
    </location>
</feature>
<evidence type="ECO:0000256" key="1">
    <source>
        <dbReference type="ARBA" id="ARBA00022737"/>
    </source>
</evidence>
<evidence type="ECO:0000259" key="4">
    <source>
        <dbReference type="PROSITE" id="PS01180"/>
    </source>
</evidence>
<dbReference type="CDD" id="cd00041">
    <property type="entry name" value="CUB"/>
    <property type="match status" value="1"/>
</dbReference>
<comment type="caution">
    <text evidence="5">The sequence shown here is derived from an EMBL/GenBank/DDBJ whole genome shotgun (WGS) entry which is preliminary data.</text>
</comment>
<protein>
    <recommendedName>
        <fullName evidence="4">CUB domain-containing protein</fullName>
    </recommendedName>
</protein>
<evidence type="ECO:0000313" key="5">
    <source>
        <dbReference type="EMBL" id="KAH3803449.1"/>
    </source>
</evidence>
<sequence length="92" mass="10560">MYRNRLLIVYNSYHTFCLAVCGGVLSGSNQGNFSSPGYSRNYPDDHDCVWLVSVSLGNRIIFSFATFQLENRSNCYDYLEVDIKASVWENWA</sequence>
<name>A0A9D4JBF5_DREPO</name>
<evidence type="ECO:0000256" key="3">
    <source>
        <dbReference type="PROSITE-ProRule" id="PRU00059"/>
    </source>
</evidence>
<feature type="disulfide bond" evidence="3">
    <location>
        <begin position="21"/>
        <end position="48"/>
    </location>
</feature>
<keyword evidence="2 3" id="KW-1015">Disulfide bond</keyword>
<dbReference type="Pfam" id="PF00431">
    <property type="entry name" value="CUB"/>
    <property type="match status" value="1"/>
</dbReference>
<dbReference type="InterPro" id="IPR035914">
    <property type="entry name" value="Sperma_CUB_dom_sf"/>
</dbReference>
<dbReference type="Gene3D" id="2.60.120.290">
    <property type="entry name" value="Spermadhesin, CUB domain"/>
    <property type="match status" value="1"/>
</dbReference>
<organism evidence="5 6">
    <name type="scientific">Dreissena polymorpha</name>
    <name type="common">Zebra mussel</name>
    <name type="synonym">Mytilus polymorpha</name>
    <dbReference type="NCBI Taxonomy" id="45954"/>
    <lineage>
        <taxon>Eukaryota</taxon>
        <taxon>Metazoa</taxon>
        <taxon>Spiralia</taxon>
        <taxon>Lophotrochozoa</taxon>
        <taxon>Mollusca</taxon>
        <taxon>Bivalvia</taxon>
        <taxon>Autobranchia</taxon>
        <taxon>Heteroconchia</taxon>
        <taxon>Euheterodonta</taxon>
        <taxon>Imparidentia</taxon>
        <taxon>Neoheterodontei</taxon>
        <taxon>Myida</taxon>
        <taxon>Dreissenoidea</taxon>
        <taxon>Dreissenidae</taxon>
        <taxon>Dreissena</taxon>
    </lineage>
</organism>
<comment type="caution">
    <text evidence="3">Lacks conserved residue(s) required for the propagation of feature annotation.</text>
</comment>
<reference evidence="5" key="1">
    <citation type="journal article" date="2019" name="bioRxiv">
        <title>The Genome of the Zebra Mussel, Dreissena polymorpha: A Resource for Invasive Species Research.</title>
        <authorList>
            <person name="McCartney M.A."/>
            <person name="Auch B."/>
            <person name="Kono T."/>
            <person name="Mallez S."/>
            <person name="Zhang Y."/>
            <person name="Obille A."/>
            <person name="Becker A."/>
            <person name="Abrahante J.E."/>
            <person name="Garbe J."/>
            <person name="Badalamenti J.P."/>
            <person name="Herman A."/>
            <person name="Mangelson H."/>
            <person name="Liachko I."/>
            <person name="Sullivan S."/>
            <person name="Sone E.D."/>
            <person name="Koren S."/>
            <person name="Silverstein K.A.T."/>
            <person name="Beckman K.B."/>
            <person name="Gohl D.M."/>
        </authorList>
    </citation>
    <scope>NUCLEOTIDE SEQUENCE</scope>
    <source>
        <strain evidence="5">Duluth1</strain>
        <tissue evidence="5">Whole animal</tissue>
    </source>
</reference>
<dbReference type="PANTHER" id="PTHR24251:SF37">
    <property type="entry name" value="CUB DOMAIN-CONTAINING PROTEIN"/>
    <property type="match status" value="1"/>
</dbReference>
<keyword evidence="1" id="KW-0677">Repeat</keyword>
<dbReference type="PANTHER" id="PTHR24251">
    <property type="entry name" value="OVOCHYMASE-RELATED"/>
    <property type="match status" value="1"/>
</dbReference>
<dbReference type="PROSITE" id="PS01180">
    <property type="entry name" value="CUB"/>
    <property type="match status" value="1"/>
</dbReference>
<gene>
    <name evidence="5" type="ORF">DPMN_131710</name>
</gene>
<dbReference type="SUPFAM" id="SSF49854">
    <property type="entry name" value="Spermadhesin, CUB domain"/>
    <property type="match status" value="1"/>
</dbReference>
<dbReference type="InterPro" id="IPR000859">
    <property type="entry name" value="CUB_dom"/>
</dbReference>
<dbReference type="Proteomes" id="UP000828390">
    <property type="component" value="Unassembled WGS sequence"/>
</dbReference>
<accession>A0A9D4JBF5</accession>
<reference evidence="5" key="2">
    <citation type="submission" date="2020-11" db="EMBL/GenBank/DDBJ databases">
        <authorList>
            <person name="McCartney M.A."/>
            <person name="Auch B."/>
            <person name="Kono T."/>
            <person name="Mallez S."/>
            <person name="Becker A."/>
            <person name="Gohl D.M."/>
            <person name="Silverstein K.A.T."/>
            <person name="Koren S."/>
            <person name="Bechman K.B."/>
            <person name="Herman A."/>
            <person name="Abrahante J.E."/>
            <person name="Garbe J."/>
        </authorList>
    </citation>
    <scope>NUCLEOTIDE SEQUENCE</scope>
    <source>
        <strain evidence="5">Duluth1</strain>
        <tissue evidence="5">Whole animal</tissue>
    </source>
</reference>
<evidence type="ECO:0000256" key="2">
    <source>
        <dbReference type="ARBA" id="ARBA00023157"/>
    </source>
</evidence>